<evidence type="ECO:0000313" key="2">
    <source>
        <dbReference type="EMBL" id="GCC37239.1"/>
    </source>
</evidence>
<evidence type="ECO:0000313" key="3">
    <source>
        <dbReference type="Proteomes" id="UP000287033"/>
    </source>
</evidence>
<protein>
    <submittedName>
        <fullName evidence="2">Uncharacterized protein</fullName>
    </submittedName>
</protein>
<dbReference type="Proteomes" id="UP000287033">
    <property type="component" value="Unassembled WGS sequence"/>
</dbReference>
<organism evidence="2 3">
    <name type="scientific">Chiloscyllium punctatum</name>
    <name type="common">Brownbanded bambooshark</name>
    <name type="synonym">Hemiscyllium punctatum</name>
    <dbReference type="NCBI Taxonomy" id="137246"/>
    <lineage>
        <taxon>Eukaryota</taxon>
        <taxon>Metazoa</taxon>
        <taxon>Chordata</taxon>
        <taxon>Craniata</taxon>
        <taxon>Vertebrata</taxon>
        <taxon>Chondrichthyes</taxon>
        <taxon>Elasmobranchii</taxon>
        <taxon>Galeomorphii</taxon>
        <taxon>Galeoidea</taxon>
        <taxon>Orectolobiformes</taxon>
        <taxon>Hemiscylliidae</taxon>
        <taxon>Chiloscyllium</taxon>
    </lineage>
</organism>
<name>A0A401T3K7_CHIPU</name>
<sequence>MMKAQSVETLVQAPEAIRKVSGNPSSPGEHLPLPPFPIREARPLTVSSTPRMRTIRPHPDAAHAQARRPIGRCRLQHVVSRARWSRGRHV</sequence>
<comment type="caution">
    <text evidence="2">The sequence shown here is derived from an EMBL/GenBank/DDBJ whole genome shotgun (WGS) entry which is preliminary data.</text>
</comment>
<keyword evidence="3" id="KW-1185">Reference proteome</keyword>
<feature type="region of interest" description="Disordered" evidence="1">
    <location>
        <begin position="1"/>
        <end position="69"/>
    </location>
</feature>
<proteinExistence type="predicted"/>
<reference evidence="2 3" key="1">
    <citation type="journal article" date="2018" name="Nat. Ecol. Evol.">
        <title>Shark genomes provide insights into elasmobranch evolution and the origin of vertebrates.</title>
        <authorList>
            <person name="Hara Y"/>
            <person name="Yamaguchi K"/>
            <person name="Onimaru K"/>
            <person name="Kadota M"/>
            <person name="Koyanagi M"/>
            <person name="Keeley SD"/>
            <person name="Tatsumi K"/>
            <person name="Tanaka K"/>
            <person name="Motone F"/>
            <person name="Kageyama Y"/>
            <person name="Nozu R"/>
            <person name="Adachi N"/>
            <person name="Nishimura O"/>
            <person name="Nakagawa R"/>
            <person name="Tanegashima C"/>
            <person name="Kiyatake I"/>
            <person name="Matsumoto R"/>
            <person name="Murakumo K"/>
            <person name="Nishida K"/>
            <person name="Terakita A"/>
            <person name="Kuratani S"/>
            <person name="Sato K"/>
            <person name="Hyodo S Kuraku.S."/>
        </authorList>
    </citation>
    <scope>NUCLEOTIDE SEQUENCE [LARGE SCALE GENOMIC DNA]</scope>
</reference>
<evidence type="ECO:0000256" key="1">
    <source>
        <dbReference type="SAM" id="MobiDB-lite"/>
    </source>
</evidence>
<dbReference type="EMBL" id="BEZZ01000966">
    <property type="protein sequence ID" value="GCC37239.1"/>
    <property type="molecule type" value="Genomic_DNA"/>
</dbReference>
<dbReference type="AlphaFoldDB" id="A0A401T3K7"/>
<accession>A0A401T3K7</accession>
<gene>
    <name evidence="2" type="ORF">chiPu_0015741</name>
</gene>